<evidence type="ECO:0000259" key="4">
    <source>
        <dbReference type="SMART" id="SM00534"/>
    </source>
</evidence>
<proteinExistence type="predicted"/>
<dbReference type="InterPro" id="IPR027417">
    <property type="entry name" value="P-loop_NTPase"/>
</dbReference>
<dbReference type="SUPFAM" id="SSF52540">
    <property type="entry name" value="P-loop containing nucleoside triphosphate hydrolases"/>
    <property type="match status" value="1"/>
</dbReference>
<dbReference type="AlphaFoldDB" id="A0A1I1WLP8"/>
<dbReference type="GO" id="GO:0005829">
    <property type="term" value="C:cytosol"/>
    <property type="evidence" value="ECO:0007669"/>
    <property type="project" value="TreeGrafter"/>
</dbReference>
<keyword evidence="1" id="KW-0547">Nucleotide-binding</keyword>
<organism evidence="5 6">
    <name type="scientific">Massilia yuzhufengensis</name>
    <dbReference type="NCBI Taxonomy" id="1164594"/>
    <lineage>
        <taxon>Bacteria</taxon>
        <taxon>Pseudomonadati</taxon>
        <taxon>Pseudomonadota</taxon>
        <taxon>Betaproteobacteria</taxon>
        <taxon>Burkholderiales</taxon>
        <taxon>Oxalobacteraceae</taxon>
        <taxon>Telluria group</taxon>
        <taxon>Massilia</taxon>
    </lineage>
</organism>
<dbReference type="PANTHER" id="PTHR11361:SF99">
    <property type="entry name" value="DNA MISMATCH REPAIR PROTEIN"/>
    <property type="match status" value="1"/>
</dbReference>
<keyword evidence="2" id="KW-0067">ATP-binding</keyword>
<dbReference type="InterPro" id="IPR045076">
    <property type="entry name" value="MutS"/>
</dbReference>
<gene>
    <name evidence="5" type="ORF">SAMN05216204_1506</name>
</gene>
<dbReference type="GO" id="GO:0005524">
    <property type="term" value="F:ATP binding"/>
    <property type="evidence" value="ECO:0007669"/>
    <property type="project" value="UniProtKB-KW"/>
</dbReference>
<sequence>MPPKFAALLGSLLSLLPDDFQPSGRREPPSYFFTPEEIGRLHRADADPRTALDEQTWQDLLLEAYEDKLAQGSSIFGRQMLHRRLRAGIGDDACTALDERLRALVADGGRVAALETALLPLRHAETEIAGLLFGDAPPQSPPPWLRFLWLLPVLLLLSLVLLATQPLGWMATIAGMAPLMVLQINYHRRIQGWTATLDSVNALLACSGKLAQAGDPLLAPFVAARGQAAGLHKQVGRTLLMRMSPSTQAYLDWFGGSNVRRYWKTMRAFHQSRDFLRAAYLRTAELEADVALARHLGGASHWCWAERSAARTLELEGGVHPLMDIPSPLSVRLAGQGAFISGQNASGKSTFLRMVGLNLVAARAFGFCYARAARLPAVPVRASMQNEDSLLGGESLYMSELRRARELLAASGEPAGICLVDEVFRGTNHLESVSAAAAVLESLCERDLVLVSSHNLVLAPLLRAQLDPFFIDTAGGRPVLAPGVLRSPNGIALLATQGFGARVEGRAAEVARWLSGHLAEPAALVAEEDSELTA</sequence>
<evidence type="ECO:0000313" key="5">
    <source>
        <dbReference type="EMBL" id="SFD96134.1"/>
    </source>
</evidence>
<keyword evidence="6" id="KW-1185">Reference proteome</keyword>
<dbReference type="STRING" id="1164594.SAMN05216204_1506"/>
<dbReference type="Gene3D" id="3.40.50.300">
    <property type="entry name" value="P-loop containing nucleotide triphosphate hydrolases"/>
    <property type="match status" value="1"/>
</dbReference>
<evidence type="ECO:0000256" key="2">
    <source>
        <dbReference type="ARBA" id="ARBA00022840"/>
    </source>
</evidence>
<evidence type="ECO:0000256" key="3">
    <source>
        <dbReference type="ARBA" id="ARBA00023125"/>
    </source>
</evidence>
<accession>A0A1I1WLP8</accession>
<dbReference type="PANTHER" id="PTHR11361">
    <property type="entry name" value="DNA MISMATCH REPAIR PROTEIN MUTS FAMILY MEMBER"/>
    <property type="match status" value="1"/>
</dbReference>
<dbReference type="OrthoDB" id="9802448at2"/>
<feature type="domain" description="DNA mismatch repair proteins mutS family" evidence="4">
    <location>
        <begin position="335"/>
        <end position="512"/>
    </location>
</feature>
<dbReference type="Proteomes" id="UP000198639">
    <property type="component" value="Unassembled WGS sequence"/>
</dbReference>
<dbReference type="GO" id="GO:0006298">
    <property type="term" value="P:mismatch repair"/>
    <property type="evidence" value="ECO:0007669"/>
    <property type="project" value="InterPro"/>
</dbReference>
<dbReference type="SMART" id="SM00534">
    <property type="entry name" value="MUTSac"/>
    <property type="match status" value="1"/>
</dbReference>
<dbReference type="GO" id="GO:0030983">
    <property type="term" value="F:mismatched DNA binding"/>
    <property type="evidence" value="ECO:0007669"/>
    <property type="project" value="InterPro"/>
</dbReference>
<dbReference type="Pfam" id="PF00488">
    <property type="entry name" value="MutS_V"/>
    <property type="match status" value="1"/>
</dbReference>
<protein>
    <submittedName>
        <fullName evidence="5">MutS domain V</fullName>
    </submittedName>
</protein>
<dbReference type="GO" id="GO:0140664">
    <property type="term" value="F:ATP-dependent DNA damage sensor activity"/>
    <property type="evidence" value="ECO:0007669"/>
    <property type="project" value="InterPro"/>
</dbReference>
<evidence type="ECO:0000256" key="1">
    <source>
        <dbReference type="ARBA" id="ARBA00022741"/>
    </source>
</evidence>
<dbReference type="InterPro" id="IPR000432">
    <property type="entry name" value="DNA_mismatch_repair_MutS_C"/>
</dbReference>
<evidence type="ECO:0000313" key="6">
    <source>
        <dbReference type="Proteomes" id="UP000198639"/>
    </source>
</evidence>
<name>A0A1I1WLP8_9BURK</name>
<dbReference type="EMBL" id="FOLD01000050">
    <property type="protein sequence ID" value="SFD96134.1"/>
    <property type="molecule type" value="Genomic_DNA"/>
</dbReference>
<keyword evidence="3" id="KW-0238">DNA-binding</keyword>
<reference evidence="6" key="1">
    <citation type="submission" date="2016-10" db="EMBL/GenBank/DDBJ databases">
        <authorList>
            <person name="Varghese N."/>
            <person name="Submissions S."/>
        </authorList>
    </citation>
    <scope>NUCLEOTIDE SEQUENCE [LARGE SCALE GENOMIC DNA]</scope>
    <source>
        <strain evidence="6">CGMCC 1.12041</strain>
    </source>
</reference>